<feature type="domain" description="Peptidase S8/S53" evidence="8">
    <location>
        <begin position="180"/>
        <end position="442"/>
    </location>
</feature>
<organism evidence="9 10">
    <name type="scientific">Asanoa siamensis</name>
    <dbReference type="NCBI Taxonomy" id="926357"/>
    <lineage>
        <taxon>Bacteria</taxon>
        <taxon>Bacillati</taxon>
        <taxon>Actinomycetota</taxon>
        <taxon>Actinomycetes</taxon>
        <taxon>Micromonosporales</taxon>
        <taxon>Micromonosporaceae</taxon>
        <taxon>Asanoa</taxon>
    </lineage>
</organism>
<dbReference type="EMBL" id="BONE01000022">
    <property type="protein sequence ID" value="GIF73563.1"/>
    <property type="molecule type" value="Genomic_DNA"/>
</dbReference>
<proteinExistence type="inferred from homology"/>
<sequence length="1100" mass="115172">MEHTVTLITGDRVTVPSDGGQVSAEAGPGRAGMTFVTTRAGDRVQVVPSDAGPLLAAGRLDPRLFDVTGLVELGYDDRRDHLPLIVTGGAATVTATRRSVDAVDGFAGARDLPVVHGVAVRQTRDEAAQSWRALTEAGKAIRGLRAGVAKVWLDGMRQPTLDVSVPQIGAPAAWEAGYTGAGSTVAVLDSGIDGTHPDLAGRVIGRGNFTDGFEDDRDLTGHGTHVAATVAGTGAGSDGKIRGTAPGAKLLDGKVCVTEGCAESWIIAGMTWAAQEQRAKVVNLSLGGQDDPEQLDPVEEAVQTLSERHGTLFVISAGNTDGGVVEGEVSSPGTAESALTVGAVNDRDELADFSRRGPRAPDDALKPEITAPGVNIDAARSKDAGAGCAGNPGDPYAPLSGTSMAAPHVAGAAAILAQRHTDWSGQQLKAALMSSAKPNPAYGVYAQGAGRVDVARAVRQSVVSATAGLSFGKQIWPHDDDPRLTRTITYRNQGTADVTLTVRTDTFNPDGTATPSGTFTVSPATIRVPAGGEATVSVNADTRIPGPDGYLGGWLTATAADLAIHTPIAVHKEVESYDVTLAHLDRAGSATSSFTTAMSRRDSGFFRFSQWGGGEDGVVTVRVPTGHYSLISSIDTEQSPDGPGKGDGPDPQPLNTTLLAQPELHVDRPVTVTLDARLAQPVSVTVPRPSARQVHAHLGAGNDRGTPAGITLLGRSFANMYAGRIGPDQMVEGFSSIVSGQWAHANADGNTDNSPYFYVLTYPVRGRMTHGYQRNVADRDLAQVRADFAHAHPGAVGAKSIRSAVLDLDSGTFGPPVDFRLPFTRTEFYNSDPGVGSAGDFREILGEVMLGGTYAPNYTEYRKGRKYHERWNRGVFAPTLPPMDGLFTGVTRAGDTISINVPLFSDGAGRPGESYIATGETTLFRDGTKVTSLDGPSGDIQVPPGDASFRLEMRAERNTAYALSAKIDVAWTFRSTHVDPSNPAALPLWSIRFTPELDQHNTAPANSVHAVPMIVEPQPDGPSGTVVNRRVEMSSDDGASWEPVQVKDGVALVPHPNGAGFVSLRAKATDSNGNTVTQTITAPTATVLHSSRRQAIPARP</sequence>
<dbReference type="InterPro" id="IPR036852">
    <property type="entry name" value="Peptidase_S8/S53_dom_sf"/>
</dbReference>
<dbReference type="PROSITE" id="PS00138">
    <property type="entry name" value="SUBTILASE_SER"/>
    <property type="match status" value="1"/>
</dbReference>
<dbReference type="InterPro" id="IPR023827">
    <property type="entry name" value="Peptidase_S8_Asp-AS"/>
</dbReference>
<dbReference type="SUPFAM" id="SSF52743">
    <property type="entry name" value="Subtilisin-like"/>
    <property type="match status" value="1"/>
</dbReference>
<dbReference type="Proteomes" id="UP000604117">
    <property type="component" value="Unassembled WGS sequence"/>
</dbReference>
<evidence type="ECO:0000256" key="4">
    <source>
        <dbReference type="ARBA" id="ARBA00022825"/>
    </source>
</evidence>
<keyword evidence="10" id="KW-1185">Reference proteome</keyword>
<dbReference type="PROSITE" id="PS51892">
    <property type="entry name" value="SUBTILASE"/>
    <property type="match status" value="1"/>
</dbReference>
<evidence type="ECO:0000259" key="8">
    <source>
        <dbReference type="Pfam" id="PF00082"/>
    </source>
</evidence>
<dbReference type="PROSITE" id="PS00136">
    <property type="entry name" value="SUBTILASE_ASP"/>
    <property type="match status" value="1"/>
</dbReference>
<dbReference type="Gene3D" id="2.60.40.10">
    <property type="entry name" value="Immunoglobulins"/>
    <property type="match status" value="1"/>
</dbReference>
<reference evidence="9 10" key="1">
    <citation type="submission" date="2021-01" db="EMBL/GenBank/DDBJ databases">
        <title>Whole genome shotgun sequence of Asanoa siamensis NBRC 107932.</title>
        <authorList>
            <person name="Komaki H."/>
            <person name="Tamura T."/>
        </authorList>
    </citation>
    <scope>NUCLEOTIDE SEQUENCE [LARGE SCALE GENOMIC DNA]</scope>
    <source>
        <strain evidence="9 10">NBRC 107932</strain>
    </source>
</reference>
<dbReference type="InterPro" id="IPR015500">
    <property type="entry name" value="Peptidase_S8_subtilisin-rel"/>
</dbReference>
<dbReference type="PRINTS" id="PR00723">
    <property type="entry name" value="SUBTILISIN"/>
</dbReference>
<feature type="region of interest" description="Disordered" evidence="7">
    <location>
        <begin position="633"/>
        <end position="659"/>
    </location>
</feature>
<dbReference type="InterPro" id="IPR000209">
    <property type="entry name" value="Peptidase_S8/S53_dom"/>
</dbReference>
<evidence type="ECO:0000313" key="10">
    <source>
        <dbReference type="Proteomes" id="UP000604117"/>
    </source>
</evidence>
<keyword evidence="4 5" id="KW-0720">Serine protease</keyword>
<comment type="caution">
    <text evidence="9">The sequence shown here is derived from an EMBL/GenBank/DDBJ whole genome shotgun (WGS) entry which is preliminary data.</text>
</comment>
<evidence type="ECO:0000256" key="5">
    <source>
        <dbReference type="PROSITE-ProRule" id="PRU01240"/>
    </source>
</evidence>
<feature type="active site" description="Charge relay system" evidence="5">
    <location>
        <position position="403"/>
    </location>
</feature>
<dbReference type="Gene3D" id="3.40.50.200">
    <property type="entry name" value="Peptidase S8/S53 domain"/>
    <property type="match status" value="1"/>
</dbReference>
<feature type="active site" description="Charge relay system" evidence="5">
    <location>
        <position position="189"/>
    </location>
</feature>
<comment type="similarity">
    <text evidence="1 5 6">Belongs to the peptidase S8 family.</text>
</comment>
<feature type="active site" description="Charge relay system" evidence="5">
    <location>
        <position position="222"/>
    </location>
</feature>
<dbReference type="RefSeq" id="WP_203713543.1">
    <property type="nucleotide sequence ID" value="NZ_BONE01000022.1"/>
</dbReference>
<accession>A0ABQ4CQI9</accession>
<gene>
    <name evidence="9" type="ORF">Asi02nite_30810</name>
</gene>
<evidence type="ECO:0000256" key="2">
    <source>
        <dbReference type="ARBA" id="ARBA00022670"/>
    </source>
</evidence>
<name>A0ABQ4CQI9_9ACTN</name>
<dbReference type="GO" id="GO:0006508">
    <property type="term" value="P:proteolysis"/>
    <property type="evidence" value="ECO:0007669"/>
    <property type="project" value="UniProtKB-KW"/>
</dbReference>
<evidence type="ECO:0000256" key="6">
    <source>
        <dbReference type="RuleBase" id="RU003355"/>
    </source>
</evidence>
<dbReference type="InterPro" id="IPR023828">
    <property type="entry name" value="Peptidase_S8_Ser-AS"/>
</dbReference>
<keyword evidence="3 5" id="KW-0378">Hydrolase</keyword>
<protein>
    <submittedName>
        <fullName evidence="9">Serine protease</fullName>
    </submittedName>
</protein>
<dbReference type="InterPro" id="IPR013783">
    <property type="entry name" value="Ig-like_fold"/>
</dbReference>
<dbReference type="PANTHER" id="PTHR43806">
    <property type="entry name" value="PEPTIDASE S8"/>
    <property type="match status" value="1"/>
</dbReference>
<dbReference type="InterPro" id="IPR050131">
    <property type="entry name" value="Peptidase_S8_subtilisin-like"/>
</dbReference>
<evidence type="ECO:0000256" key="7">
    <source>
        <dbReference type="SAM" id="MobiDB-lite"/>
    </source>
</evidence>
<evidence type="ECO:0000256" key="3">
    <source>
        <dbReference type="ARBA" id="ARBA00022801"/>
    </source>
</evidence>
<dbReference type="GO" id="GO:0008233">
    <property type="term" value="F:peptidase activity"/>
    <property type="evidence" value="ECO:0007669"/>
    <property type="project" value="UniProtKB-KW"/>
</dbReference>
<evidence type="ECO:0000256" key="1">
    <source>
        <dbReference type="ARBA" id="ARBA00011073"/>
    </source>
</evidence>
<keyword evidence="2 5" id="KW-0645">Protease</keyword>
<dbReference type="PANTHER" id="PTHR43806:SF65">
    <property type="entry name" value="SERINE PROTEASE APRX"/>
    <property type="match status" value="1"/>
</dbReference>
<dbReference type="Pfam" id="PF00082">
    <property type="entry name" value="Peptidase_S8"/>
    <property type="match status" value="1"/>
</dbReference>
<evidence type="ECO:0000313" key="9">
    <source>
        <dbReference type="EMBL" id="GIF73563.1"/>
    </source>
</evidence>